<dbReference type="PANTHER" id="PTHR37560">
    <property type="entry name" value="UPF0210 PROTEIN SPR0218"/>
    <property type="match status" value="1"/>
</dbReference>
<dbReference type="AlphaFoldDB" id="A0A7C2P5Z7"/>
<comment type="caution">
    <text evidence="1">The sequence shown here is derived from an EMBL/GenBank/DDBJ whole genome shotgun (WGS) entry which is preliminary data.</text>
</comment>
<dbReference type="PANTHER" id="PTHR37560:SF1">
    <property type="entry name" value="UPF0210 PROTEIN MJ1665"/>
    <property type="match status" value="1"/>
</dbReference>
<reference evidence="1" key="1">
    <citation type="journal article" date="2020" name="mSystems">
        <title>Genome- and Community-Level Interaction Insights into Carbon Utilization and Element Cycling Functions of Hydrothermarchaeota in Hydrothermal Sediment.</title>
        <authorList>
            <person name="Zhou Z."/>
            <person name="Liu Y."/>
            <person name="Xu W."/>
            <person name="Pan J."/>
            <person name="Luo Z.H."/>
            <person name="Li M."/>
        </authorList>
    </citation>
    <scope>NUCLEOTIDE SEQUENCE [LARGE SCALE GENOMIC DNA]</scope>
    <source>
        <strain evidence="1">SpSt-339</strain>
    </source>
</reference>
<organism evidence="1">
    <name type="scientific">Schlesneria paludicola</name>
    <dbReference type="NCBI Taxonomy" id="360056"/>
    <lineage>
        <taxon>Bacteria</taxon>
        <taxon>Pseudomonadati</taxon>
        <taxon>Planctomycetota</taxon>
        <taxon>Planctomycetia</taxon>
        <taxon>Planctomycetales</taxon>
        <taxon>Planctomycetaceae</taxon>
        <taxon>Schlesneria</taxon>
    </lineage>
</organism>
<gene>
    <name evidence="1" type="ORF">ENQ76_09125</name>
</gene>
<protein>
    <submittedName>
        <fullName evidence="1">DUF711 family protein</fullName>
    </submittedName>
</protein>
<name>A0A7C2P5Z7_9PLAN</name>
<dbReference type="SUPFAM" id="SSF51998">
    <property type="entry name" value="PFL-like glycyl radical enzymes"/>
    <property type="match status" value="1"/>
</dbReference>
<sequence>MTQHRIPSSLLTDVPPLEVRTVTLAINVGDLAERTLHPLCDAMYQRVLARSQAFVAACGTVAADYGIPILQRRVYVTPLERIAEGFGPEDLVNIARTLDGAAANAHLDLIGGYFVRAAQAMSSTSRQMIAALPAILAQTDRVQTAVEAASRPAGVNLDVVELLGHKVKEAAAATADRSGIGAAYLGVLANVPPDGPPVAGSCPSDGWGELTVHVSVSAMGPIQQAVKQRLQDDPRASLATLSGDIKTAAFQATRIAEVIGRAIARQLGADFGRVDLSLAPTIRSGQTITELLQLLGVSKFGSPGTAAALLLVLSSVKAGGAFASADIASDVSILLPVLRDSGLVSATEAGSLAVEHLARLSAVGAQGLDLIPVPGDTTPATLSAVMADQLASAVVNGRMTVVRLVPVPGKSAGERVSFGRGLGDGVVLPLPSSDDAALIHRSGRIPPLG</sequence>
<dbReference type="Pfam" id="PF05167">
    <property type="entry name" value="DUF711"/>
    <property type="match status" value="1"/>
</dbReference>
<accession>A0A7C2P5Z7</accession>
<evidence type="ECO:0000313" key="1">
    <source>
        <dbReference type="EMBL" id="HEN15615.1"/>
    </source>
</evidence>
<dbReference type="InterPro" id="IPR007841">
    <property type="entry name" value="UPF0210"/>
</dbReference>
<dbReference type="EMBL" id="DSOK01000259">
    <property type="protein sequence ID" value="HEN15615.1"/>
    <property type="molecule type" value="Genomic_DNA"/>
</dbReference>
<proteinExistence type="predicted"/>
<dbReference type="Gene3D" id="3.20.70.20">
    <property type="match status" value="1"/>
</dbReference>